<evidence type="ECO:0000313" key="3">
    <source>
        <dbReference type="Proteomes" id="UP000737018"/>
    </source>
</evidence>
<dbReference type="OrthoDB" id="10378839at2759"/>
<dbReference type="Proteomes" id="UP000737018">
    <property type="component" value="Unassembled WGS sequence"/>
</dbReference>
<feature type="region of interest" description="Disordered" evidence="1">
    <location>
        <begin position="1"/>
        <end position="20"/>
    </location>
</feature>
<sequence length="76" mass="8489">MIEKHVWKKKQRGKREEKKKKRGILAAEISGIVICPITNCRERGIGGILLTNCRHSGFCVELGGKRGGRRGKEGCK</sequence>
<keyword evidence="3" id="KW-1185">Reference proteome</keyword>
<dbReference type="AlphaFoldDB" id="A0A8J4QP37"/>
<proteinExistence type="predicted"/>
<protein>
    <submittedName>
        <fullName evidence="2">Uncharacterized protein</fullName>
    </submittedName>
</protein>
<reference evidence="2" key="1">
    <citation type="submission" date="2020-03" db="EMBL/GenBank/DDBJ databases">
        <title>Castanea mollissima Vanexum genome sequencing.</title>
        <authorList>
            <person name="Staton M."/>
        </authorList>
    </citation>
    <scope>NUCLEOTIDE SEQUENCE</scope>
    <source>
        <tissue evidence="2">Leaf</tissue>
    </source>
</reference>
<gene>
    <name evidence="2" type="ORF">CMV_025649</name>
</gene>
<evidence type="ECO:0000313" key="2">
    <source>
        <dbReference type="EMBL" id="KAF3948338.1"/>
    </source>
</evidence>
<accession>A0A8J4QP37</accession>
<comment type="caution">
    <text evidence="2">The sequence shown here is derived from an EMBL/GenBank/DDBJ whole genome shotgun (WGS) entry which is preliminary data.</text>
</comment>
<organism evidence="2 3">
    <name type="scientific">Castanea mollissima</name>
    <name type="common">Chinese chestnut</name>
    <dbReference type="NCBI Taxonomy" id="60419"/>
    <lineage>
        <taxon>Eukaryota</taxon>
        <taxon>Viridiplantae</taxon>
        <taxon>Streptophyta</taxon>
        <taxon>Embryophyta</taxon>
        <taxon>Tracheophyta</taxon>
        <taxon>Spermatophyta</taxon>
        <taxon>Magnoliopsida</taxon>
        <taxon>eudicotyledons</taxon>
        <taxon>Gunneridae</taxon>
        <taxon>Pentapetalae</taxon>
        <taxon>rosids</taxon>
        <taxon>fabids</taxon>
        <taxon>Fagales</taxon>
        <taxon>Fagaceae</taxon>
        <taxon>Castanea</taxon>
    </lineage>
</organism>
<evidence type="ECO:0000256" key="1">
    <source>
        <dbReference type="SAM" id="MobiDB-lite"/>
    </source>
</evidence>
<dbReference type="EMBL" id="JRKL02006924">
    <property type="protein sequence ID" value="KAF3948338.1"/>
    <property type="molecule type" value="Genomic_DNA"/>
</dbReference>
<name>A0A8J4QP37_9ROSI</name>